<accession>A0ABQ6W1A9</accession>
<keyword evidence="1" id="KW-0812">Transmembrane</keyword>
<dbReference type="Proteomes" id="UP000325395">
    <property type="component" value="Unassembled WGS sequence"/>
</dbReference>
<feature type="transmembrane region" description="Helical" evidence="1">
    <location>
        <begin position="54"/>
        <end position="80"/>
    </location>
</feature>
<keyword evidence="1" id="KW-0472">Membrane</keyword>
<feature type="transmembrane region" description="Helical" evidence="1">
    <location>
        <begin position="24"/>
        <end position="42"/>
    </location>
</feature>
<protein>
    <submittedName>
        <fullName evidence="2">Uncharacterized protein</fullName>
    </submittedName>
</protein>
<name>A0ABQ6W1A9_9EURO</name>
<evidence type="ECO:0000313" key="3">
    <source>
        <dbReference type="Proteomes" id="UP000325395"/>
    </source>
</evidence>
<proteinExistence type="predicted"/>
<gene>
    <name evidence="2" type="ORF">BDV36DRAFT_104315</name>
</gene>
<sequence>MGFSHLICYWGLRFNMRICLLDNFPFFTLSVTSLPLVILRSLRRQPWPQTMFKLSIVYIIITCIILVHNCVIDLLFMGFWDHLVASVLHLHSCPGVYSFHRSNERSAWMLTGKCMIKARGKVFYCLLKDFRVL</sequence>
<keyword evidence="1" id="KW-1133">Transmembrane helix</keyword>
<keyword evidence="3" id="KW-1185">Reference proteome</keyword>
<evidence type="ECO:0000313" key="2">
    <source>
        <dbReference type="EMBL" id="KAE8410917.1"/>
    </source>
</evidence>
<reference evidence="2 3" key="1">
    <citation type="submission" date="2019-04" db="EMBL/GenBank/DDBJ databases">
        <authorList>
            <consortium name="DOE Joint Genome Institute"/>
            <person name="Mondo S."/>
            <person name="Kjaerbolling I."/>
            <person name="Vesth T."/>
            <person name="Frisvad J.C."/>
            <person name="Nybo J.L."/>
            <person name="Theobald S."/>
            <person name="Kildgaard S."/>
            <person name="Isbrandt T."/>
            <person name="Kuo A."/>
            <person name="Sato A."/>
            <person name="Lyhne E.K."/>
            <person name="Kogle M.E."/>
            <person name="Wiebenga A."/>
            <person name="Kun R.S."/>
            <person name="Lubbers R.J."/>
            <person name="Makela M.R."/>
            <person name="Barry K."/>
            <person name="Chovatia M."/>
            <person name="Clum A."/>
            <person name="Daum C."/>
            <person name="Haridas S."/>
            <person name="He G."/>
            <person name="LaButti K."/>
            <person name="Lipzen A."/>
            <person name="Riley R."/>
            <person name="Salamov A."/>
            <person name="Simmons B.A."/>
            <person name="Magnuson J.K."/>
            <person name="Henrissat B."/>
            <person name="Mortensen U.H."/>
            <person name="Larsen T.O."/>
            <person name="Devries R.P."/>
            <person name="Grigoriev I.V."/>
            <person name="Machida M."/>
            <person name="Baker S.E."/>
            <person name="Andersen M.R."/>
            <person name="Cantor M.N."/>
            <person name="Hua S.X."/>
        </authorList>
    </citation>
    <scope>NUCLEOTIDE SEQUENCE [LARGE SCALE GENOMIC DNA]</scope>
    <source>
        <strain evidence="2 3">CBS 117616</strain>
    </source>
</reference>
<dbReference type="EMBL" id="ML735903">
    <property type="protein sequence ID" value="KAE8410917.1"/>
    <property type="molecule type" value="Genomic_DNA"/>
</dbReference>
<evidence type="ECO:0000256" key="1">
    <source>
        <dbReference type="SAM" id="Phobius"/>
    </source>
</evidence>
<organism evidence="2 3">
    <name type="scientific">Aspergillus pseudocaelatus</name>
    <dbReference type="NCBI Taxonomy" id="1825620"/>
    <lineage>
        <taxon>Eukaryota</taxon>
        <taxon>Fungi</taxon>
        <taxon>Dikarya</taxon>
        <taxon>Ascomycota</taxon>
        <taxon>Pezizomycotina</taxon>
        <taxon>Eurotiomycetes</taxon>
        <taxon>Eurotiomycetidae</taxon>
        <taxon>Eurotiales</taxon>
        <taxon>Aspergillaceae</taxon>
        <taxon>Aspergillus</taxon>
        <taxon>Aspergillus subgen. Circumdati</taxon>
    </lineage>
</organism>